<name>A0ACB8RYR6_9AGAM</name>
<evidence type="ECO:0000313" key="1">
    <source>
        <dbReference type="EMBL" id="KAI0048957.1"/>
    </source>
</evidence>
<gene>
    <name evidence="1" type="ORF">FA95DRAFT_1594809</name>
</gene>
<reference evidence="1" key="1">
    <citation type="submission" date="2021-02" db="EMBL/GenBank/DDBJ databases">
        <authorList>
            <consortium name="DOE Joint Genome Institute"/>
            <person name="Ahrendt S."/>
            <person name="Looney B.P."/>
            <person name="Miyauchi S."/>
            <person name="Morin E."/>
            <person name="Drula E."/>
            <person name="Courty P.E."/>
            <person name="Chicoki N."/>
            <person name="Fauchery L."/>
            <person name="Kohler A."/>
            <person name="Kuo A."/>
            <person name="Labutti K."/>
            <person name="Pangilinan J."/>
            <person name="Lipzen A."/>
            <person name="Riley R."/>
            <person name="Andreopoulos W."/>
            <person name="He G."/>
            <person name="Johnson J."/>
            <person name="Barry K.W."/>
            <person name="Grigoriev I.V."/>
            <person name="Nagy L."/>
            <person name="Hibbett D."/>
            <person name="Henrissat B."/>
            <person name="Matheny P.B."/>
            <person name="Labbe J."/>
            <person name="Martin F."/>
        </authorList>
    </citation>
    <scope>NUCLEOTIDE SEQUENCE</scope>
    <source>
        <strain evidence="1">FP105234-sp</strain>
    </source>
</reference>
<proteinExistence type="predicted"/>
<reference evidence="1" key="2">
    <citation type="journal article" date="2022" name="New Phytol.">
        <title>Evolutionary transition to the ectomycorrhizal habit in the genomes of a hyperdiverse lineage of mushroom-forming fungi.</title>
        <authorList>
            <person name="Looney B."/>
            <person name="Miyauchi S."/>
            <person name="Morin E."/>
            <person name="Drula E."/>
            <person name="Courty P.E."/>
            <person name="Kohler A."/>
            <person name="Kuo A."/>
            <person name="LaButti K."/>
            <person name="Pangilinan J."/>
            <person name="Lipzen A."/>
            <person name="Riley R."/>
            <person name="Andreopoulos W."/>
            <person name="He G."/>
            <person name="Johnson J."/>
            <person name="Nolan M."/>
            <person name="Tritt A."/>
            <person name="Barry K.W."/>
            <person name="Grigoriev I.V."/>
            <person name="Nagy L.G."/>
            <person name="Hibbett D."/>
            <person name="Henrissat B."/>
            <person name="Matheny P.B."/>
            <person name="Labbe J."/>
            <person name="Martin F.M."/>
        </authorList>
    </citation>
    <scope>NUCLEOTIDE SEQUENCE</scope>
    <source>
        <strain evidence="1">FP105234-sp</strain>
    </source>
</reference>
<evidence type="ECO:0000313" key="2">
    <source>
        <dbReference type="Proteomes" id="UP000814033"/>
    </source>
</evidence>
<protein>
    <submittedName>
        <fullName evidence="1">Uncharacterized protein</fullName>
    </submittedName>
</protein>
<sequence length="572" mass="64089">MSQPAYIHTLPIEVLSEIFSILFSLNGEIEDDSLHHPGYSLPAQTPSVATQIPRLVNHIVDDLMLGPAAPAAPTYPADDDTYEPSEAGDVPDHSEDESNVGLGPTFDEVLRSYDDDENPPPNWVALTQVCRRWRLASFRWRGFWAAVWAQPLPSRRWTKYALRHSRSFPVDVRAPSFMRLKPGQLTPSVHAQELSALSLALGDMRRVRSITMTYTRAPDEDREDVCIAPTMLVIDRLKRHAALLLESLWIEIPHKEMVDPETGEEYMAETLQLPTTLFNRNTPQKLRDLQLSGCGISGLSNLFQSPVLESLHIQGCDWTPLWTDWTTFRGAMLSLSGLRTLRLGELMLPRDISAHDDSTRAACLPHLELLEVEGSPQEITQLLRHIHIPDTAHMNLNVSLRADDIASGRLEKFMDAVASYFENDRAHDLVDPLPQFDALALYFGPPAAEDNPESSFIASFKVCETEARRCDIALRNLATDGPDDIPAFTLFEHGLDAVRRLPIFRTVKLIGSNTLPHWPGVTARFLLLLIGRELRLGVDMPGTYAKIYFDGEKVEIGDGLYSVANHQVISLE</sequence>
<dbReference type="Proteomes" id="UP000814033">
    <property type="component" value="Unassembled WGS sequence"/>
</dbReference>
<organism evidence="1 2">
    <name type="scientific">Auriscalpium vulgare</name>
    <dbReference type="NCBI Taxonomy" id="40419"/>
    <lineage>
        <taxon>Eukaryota</taxon>
        <taxon>Fungi</taxon>
        <taxon>Dikarya</taxon>
        <taxon>Basidiomycota</taxon>
        <taxon>Agaricomycotina</taxon>
        <taxon>Agaricomycetes</taxon>
        <taxon>Russulales</taxon>
        <taxon>Auriscalpiaceae</taxon>
        <taxon>Auriscalpium</taxon>
    </lineage>
</organism>
<accession>A0ACB8RYR6</accession>
<dbReference type="EMBL" id="MU275879">
    <property type="protein sequence ID" value="KAI0048957.1"/>
    <property type="molecule type" value="Genomic_DNA"/>
</dbReference>
<comment type="caution">
    <text evidence="1">The sequence shown here is derived from an EMBL/GenBank/DDBJ whole genome shotgun (WGS) entry which is preliminary data.</text>
</comment>
<keyword evidence="2" id="KW-1185">Reference proteome</keyword>